<evidence type="ECO:0000313" key="1">
    <source>
        <dbReference type="EMBL" id="OSQ35135.1"/>
    </source>
</evidence>
<evidence type="ECO:0000313" key="2">
    <source>
        <dbReference type="Proteomes" id="UP000193391"/>
    </source>
</evidence>
<evidence type="ECO:0008006" key="3">
    <source>
        <dbReference type="Google" id="ProtNLM"/>
    </source>
</evidence>
<dbReference type="Proteomes" id="UP000193391">
    <property type="component" value="Unassembled WGS sequence"/>
</dbReference>
<gene>
    <name evidence="1" type="ORF">TMES_21695</name>
</gene>
<dbReference type="RefSeq" id="WP_085586557.1">
    <property type="nucleotide sequence ID" value="NZ_JFKA01000025.1"/>
</dbReference>
<accession>A0A1Y2KUM9</accession>
<keyword evidence="2" id="KW-1185">Reference proteome</keyword>
<dbReference type="AlphaFoldDB" id="A0A1Y2KUM9"/>
<organism evidence="1 2">
    <name type="scientific">Thalassospira mesophila</name>
    <dbReference type="NCBI Taxonomy" id="1293891"/>
    <lineage>
        <taxon>Bacteria</taxon>
        <taxon>Pseudomonadati</taxon>
        <taxon>Pseudomonadota</taxon>
        <taxon>Alphaproteobacteria</taxon>
        <taxon>Rhodospirillales</taxon>
        <taxon>Thalassospiraceae</taxon>
        <taxon>Thalassospira</taxon>
    </lineage>
</organism>
<dbReference type="EMBL" id="JFKA01000025">
    <property type="protein sequence ID" value="OSQ35135.1"/>
    <property type="molecule type" value="Genomic_DNA"/>
</dbReference>
<sequence>MEQKKKVVYVVGAGLSAGLNFPTIRNLLPRLWGRLENVGIDTEIANVIRFHHPNFNANICDTYPTIEQLLSEMKVNAELFQSTRPATGNFSSEQLDDCRGNLLQEMAIWFHDLKKTALKSKPAWLHDLVNAIKEEEATIISFNWDLILDQLLFGAALDKGSYGLDRRKKGPHLIKPHGSLNWYRSSAASPIKNDKKFSLGGTGEAEVFGFRPLRGVRSKKGRRYMPLIVPPVYTKQFDEPLFQKLWQETVRQLSIATEVRFLGFSLAEADFHARFVLRCGFYNQEHGALKKDGQRETATGRAKVIVVDLSCETLKRIESTVGWGCEFYRMNIADWIQENGIKTHDAER</sequence>
<name>A0A1Y2KUM9_9PROT</name>
<comment type="caution">
    <text evidence="1">The sequence shown here is derived from an EMBL/GenBank/DDBJ whole genome shotgun (WGS) entry which is preliminary data.</text>
</comment>
<dbReference type="STRING" id="1293891.TMES_21695"/>
<proteinExistence type="predicted"/>
<dbReference type="OrthoDB" id="7054911at2"/>
<reference evidence="1 2" key="1">
    <citation type="submission" date="2014-03" db="EMBL/GenBank/DDBJ databases">
        <title>The draft genome sequence of Thalassospira mesophila JCM 18969.</title>
        <authorList>
            <person name="Lai Q."/>
            <person name="Shao Z."/>
        </authorList>
    </citation>
    <scope>NUCLEOTIDE SEQUENCE [LARGE SCALE GENOMIC DNA]</scope>
    <source>
        <strain evidence="1 2">JCM 18969</strain>
    </source>
</reference>
<protein>
    <recommendedName>
        <fullName evidence="3">SIR2-like domain-containing protein</fullName>
    </recommendedName>
</protein>